<evidence type="ECO:0000313" key="3">
    <source>
        <dbReference type="Proteomes" id="UP001470230"/>
    </source>
</evidence>
<feature type="domain" description="F5/8 type C" evidence="1">
    <location>
        <begin position="25"/>
        <end position="171"/>
    </location>
</feature>
<dbReference type="Gene3D" id="2.60.120.260">
    <property type="entry name" value="Galactose-binding domain-like"/>
    <property type="match status" value="1"/>
</dbReference>
<dbReference type="SUPFAM" id="SSF49785">
    <property type="entry name" value="Galactose-binding domain-like"/>
    <property type="match status" value="1"/>
</dbReference>
<dbReference type="PROSITE" id="PS50022">
    <property type="entry name" value="FA58C_3"/>
    <property type="match status" value="1"/>
</dbReference>
<protein>
    <recommendedName>
        <fullName evidence="1">F5/8 type C domain-containing protein</fullName>
    </recommendedName>
</protein>
<sequence length="188" mass="21450">MKKKSNIISDFTENSPFKGLFAELFKQSKLNLHMAGVIRVTSSGSSHLSTKQPHEIINPTGRGDWISNNAPNAFLQIDFRSYLFHPTYYSLSFYSMKKDNRIKSWVMQGSVDGSSWFCLDEVRLNRRFDSSQISCAMFSDIPVRFVRICQIGKNLSGNNVLSLHQIEFFGELVYDSKAPIRLKTAGFM</sequence>
<organism evidence="2 3">
    <name type="scientific">Tritrichomonas musculus</name>
    <dbReference type="NCBI Taxonomy" id="1915356"/>
    <lineage>
        <taxon>Eukaryota</taxon>
        <taxon>Metamonada</taxon>
        <taxon>Parabasalia</taxon>
        <taxon>Tritrichomonadida</taxon>
        <taxon>Tritrichomonadidae</taxon>
        <taxon>Tritrichomonas</taxon>
    </lineage>
</organism>
<reference evidence="2 3" key="1">
    <citation type="submission" date="2024-04" db="EMBL/GenBank/DDBJ databases">
        <title>Tritrichomonas musculus Genome.</title>
        <authorList>
            <person name="Alves-Ferreira E."/>
            <person name="Grigg M."/>
            <person name="Lorenzi H."/>
            <person name="Galac M."/>
        </authorList>
    </citation>
    <scope>NUCLEOTIDE SEQUENCE [LARGE SCALE GENOMIC DNA]</scope>
    <source>
        <strain evidence="2 3">EAF2021</strain>
    </source>
</reference>
<dbReference type="InterPro" id="IPR000421">
    <property type="entry name" value="FA58C"/>
</dbReference>
<dbReference type="Proteomes" id="UP001470230">
    <property type="component" value="Unassembled WGS sequence"/>
</dbReference>
<evidence type="ECO:0000313" key="2">
    <source>
        <dbReference type="EMBL" id="KAK8875656.1"/>
    </source>
</evidence>
<proteinExistence type="predicted"/>
<dbReference type="InterPro" id="IPR008979">
    <property type="entry name" value="Galactose-bd-like_sf"/>
</dbReference>
<keyword evidence="3" id="KW-1185">Reference proteome</keyword>
<evidence type="ECO:0000259" key="1">
    <source>
        <dbReference type="PROSITE" id="PS50022"/>
    </source>
</evidence>
<gene>
    <name evidence="2" type="ORF">M9Y10_005830</name>
</gene>
<accession>A0ABR2JCM8</accession>
<name>A0ABR2JCM8_9EUKA</name>
<dbReference type="EMBL" id="JAPFFF010000012">
    <property type="protein sequence ID" value="KAK8875656.1"/>
    <property type="molecule type" value="Genomic_DNA"/>
</dbReference>
<comment type="caution">
    <text evidence="2">The sequence shown here is derived from an EMBL/GenBank/DDBJ whole genome shotgun (WGS) entry which is preliminary data.</text>
</comment>